<dbReference type="Pfam" id="PF00355">
    <property type="entry name" value="Rieske"/>
    <property type="match status" value="1"/>
</dbReference>
<dbReference type="STRING" id="645991.Sgly_1580"/>
<dbReference type="OrthoDB" id="9767869at2"/>
<dbReference type="PANTHER" id="PTHR13847:SF274">
    <property type="entry name" value="RIESKE 2FE-2S IRON-SULFUR PROTEIN YHFW-RELATED"/>
    <property type="match status" value="1"/>
</dbReference>
<evidence type="ECO:0000313" key="7">
    <source>
        <dbReference type="EMBL" id="ADY55878.1"/>
    </source>
</evidence>
<evidence type="ECO:0000259" key="6">
    <source>
        <dbReference type="PROSITE" id="PS51296"/>
    </source>
</evidence>
<dbReference type="PROSITE" id="PS51296">
    <property type="entry name" value="RIESKE"/>
    <property type="match status" value="1"/>
</dbReference>
<dbReference type="KEGG" id="sgy:Sgly_1580"/>
<dbReference type="SUPFAM" id="SSF50022">
    <property type="entry name" value="ISP domain"/>
    <property type="match status" value="1"/>
</dbReference>
<keyword evidence="5" id="KW-1015">Disulfide bond</keyword>
<dbReference type="InterPro" id="IPR036922">
    <property type="entry name" value="Rieske_2Fe-2S_sf"/>
</dbReference>
<sequence length="527" mass="59233">MNREEKEKNFEKPPQSYWLASTGRTDYSVLNEDIQVDIAIIGGGMTGISCAYMLNQEGAKTAIVEADRILQGTTGHTTAKITSQHGLIYNKIKTQMSEEFAQQYADANQSAIRIIEKIVQDKHIECDFVPEPAYIYTLRDEYVSQINEESMVASSLGIEAVYLEEIPLFPIKAALRFEHQARFHPRKFLLTLAEEYVNTGGKIFEQSRVIDIEEEGPYRIITDSGNKITADKLIIASHYPCYHKPGFYFARISQERSYVVAVKAKEKYPGGMYIAAEDFGHSLRSQMSEHGELILVGGEGHKTGQGENTTQNYQALIDFSNRMYTVEDIPYRWSAQDCMTLDSVPYVGPLTEKTPEMYVATGYGKWGMTNSIASSMILRDLIIKGRSAWQDVYSPSRHQLLASAKNFVVENFNVACQLVKGKTEIKGETEMSLQNAEIKPGEGKIVQAEGQRAGAYRDEQGILHVVDTTCTHMGCELNWNSAERSWDCPCHGSRFSDEGEVIEGPALHPLTQGEKINLVKRLLQDHF</sequence>
<keyword evidence="3" id="KW-0408">Iron</keyword>
<gene>
    <name evidence="7" type="ordered locus">Sgly_1580</name>
</gene>
<dbReference type="Gene3D" id="2.102.10.10">
    <property type="entry name" value="Rieske [2Fe-2S] iron-sulphur domain"/>
    <property type="match status" value="1"/>
</dbReference>
<keyword evidence="8" id="KW-1185">Reference proteome</keyword>
<dbReference type="CDD" id="cd03477">
    <property type="entry name" value="Rieske_YhfW_C"/>
    <property type="match status" value="1"/>
</dbReference>
<dbReference type="Pfam" id="PF01266">
    <property type="entry name" value="DAO"/>
    <property type="match status" value="1"/>
</dbReference>
<evidence type="ECO:0000256" key="1">
    <source>
        <dbReference type="ARBA" id="ARBA00022714"/>
    </source>
</evidence>
<reference evidence="8" key="2">
    <citation type="submission" date="2011-02" db="EMBL/GenBank/DDBJ databases">
        <title>The complete genome of Syntrophobotulus glycolicus DSM 8271.</title>
        <authorList>
            <person name="Lucas S."/>
            <person name="Copeland A."/>
            <person name="Lapidus A."/>
            <person name="Bruce D."/>
            <person name="Goodwin L."/>
            <person name="Pitluck S."/>
            <person name="Kyrpides N."/>
            <person name="Mavromatis K."/>
            <person name="Pagani I."/>
            <person name="Ivanova N."/>
            <person name="Mikhailova N."/>
            <person name="Chertkov O."/>
            <person name="Held B."/>
            <person name="Detter J.C."/>
            <person name="Tapia R."/>
            <person name="Han C."/>
            <person name="Land M."/>
            <person name="Hauser L."/>
            <person name="Markowitz V."/>
            <person name="Cheng J.-F."/>
            <person name="Hugenholtz P."/>
            <person name="Woyke T."/>
            <person name="Wu D."/>
            <person name="Spring S."/>
            <person name="Schroeder M."/>
            <person name="Brambilla E."/>
            <person name="Klenk H.-P."/>
            <person name="Eisen J.A."/>
        </authorList>
    </citation>
    <scope>NUCLEOTIDE SEQUENCE [LARGE SCALE GENOMIC DNA]</scope>
    <source>
        <strain evidence="8">DSM 8271 / FlGlyR</strain>
    </source>
</reference>
<keyword evidence="2" id="KW-0479">Metal-binding</keyword>
<dbReference type="Proteomes" id="UP000007488">
    <property type="component" value="Chromosome"/>
</dbReference>
<dbReference type="HOGENOM" id="CLU_007884_15_1_9"/>
<dbReference type="GO" id="GO:0046872">
    <property type="term" value="F:metal ion binding"/>
    <property type="evidence" value="ECO:0007669"/>
    <property type="project" value="UniProtKB-KW"/>
</dbReference>
<dbReference type="RefSeq" id="WP_013624748.1">
    <property type="nucleotide sequence ID" value="NC_015172.1"/>
</dbReference>
<protein>
    <submittedName>
        <fullName evidence="7">FAD dependent oxidoreductase</fullName>
    </submittedName>
</protein>
<dbReference type="InterPro" id="IPR036188">
    <property type="entry name" value="FAD/NAD-bd_sf"/>
</dbReference>
<dbReference type="EMBL" id="CP002547">
    <property type="protein sequence ID" value="ADY55878.1"/>
    <property type="molecule type" value="Genomic_DNA"/>
</dbReference>
<dbReference type="InterPro" id="IPR038010">
    <property type="entry name" value="YhfW_C"/>
</dbReference>
<keyword evidence="1" id="KW-0001">2Fe-2S</keyword>
<organism evidence="7 8">
    <name type="scientific">Syntrophobotulus glycolicus (strain DSM 8271 / FlGlyR)</name>
    <dbReference type="NCBI Taxonomy" id="645991"/>
    <lineage>
        <taxon>Bacteria</taxon>
        <taxon>Bacillati</taxon>
        <taxon>Bacillota</taxon>
        <taxon>Clostridia</taxon>
        <taxon>Eubacteriales</taxon>
        <taxon>Desulfitobacteriaceae</taxon>
        <taxon>Syntrophobotulus</taxon>
    </lineage>
</organism>
<dbReference type="GO" id="GO:0016705">
    <property type="term" value="F:oxidoreductase activity, acting on paired donors, with incorporation or reduction of molecular oxygen"/>
    <property type="evidence" value="ECO:0007669"/>
    <property type="project" value="UniProtKB-ARBA"/>
</dbReference>
<dbReference type="Gene3D" id="3.30.9.10">
    <property type="entry name" value="D-Amino Acid Oxidase, subunit A, domain 2"/>
    <property type="match status" value="1"/>
</dbReference>
<dbReference type="InterPro" id="IPR006076">
    <property type="entry name" value="FAD-dep_OxRdtase"/>
</dbReference>
<reference evidence="7 8" key="1">
    <citation type="journal article" date="2011" name="Stand. Genomic Sci.">
        <title>Complete genome sequence of Syntrophobotulus glycolicus type strain (FlGlyR).</title>
        <authorList>
            <person name="Han C."/>
            <person name="Mwirichia R."/>
            <person name="Chertkov O."/>
            <person name="Held B."/>
            <person name="Lapidus A."/>
            <person name="Nolan M."/>
            <person name="Lucas S."/>
            <person name="Hammon N."/>
            <person name="Deshpande S."/>
            <person name="Cheng J.F."/>
            <person name="Tapia R."/>
            <person name="Goodwin L."/>
            <person name="Pitluck S."/>
            <person name="Huntemann M."/>
            <person name="Liolios K."/>
            <person name="Ivanova N."/>
            <person name="Pagani I."/>
            <person name="Mavromatis K."/>
            <person name="Ovchinikova G."/>
            <person name="Pati A."/>
            <person name="Chen A."/>
            <person name="Palaniappan K."/>
            <person name="Land M."/>
            <person name="Hauser L."/>
            <person name="Brambilla E.M."/>
            <person name="Rohde M."/>
            <person name="Spring S."/>
            <person name="Sikorski J."/>
            <person name="Goker M."/>
            <person name="Woyke T."/>
            <person name="Bristow J."/>
            <person name="Eisen J.A."/>
            <person name="Markowitz V."/>
            <person name="Hugenholtz P."/>
            <person name="Kyrpides N.C."/>
            <person name="Klenk H.P."/>
            <person name="Detter J.C."/>
        </authorList>
    </citation>
    <scope>NUCLEOTIDE SEQUENCE [LARGE SCALE GENOMIC DNA]</scope>
    <source>
        <strain evidence="8">DSM 8271 / FlGlyR</strain>
    </source>
</reference>
<dbReference type="eggNOG" id="COG0723">
    <property type="taxonomic scope" value="Bacteria"/>
</dbReference>
<evidence type="ECO:0000256" key="5">
    <source>
        <dbReference type="ARBA" id="ARBA00023157"/>
    </source>
</evidence>
<evidence type="ECO:0000256" key="4">
    <source>
        <dbReference type="ARBA" id="ARBA00023014"/>
    </source>
</evidence>
<proteinExistence type="predicted"/>
<evidence type="ECO:0000313" key="8">
    <source>
        <dbReference type="Proteomes" id="UP000007488"/>
    </source>
</evidence>
<dbReference type="GO" id="GO:0016020">
    <property type="term" value="C:membrane"/>
    <property type="evidence" value="ECO:0007669"/>
    <property type="project" value="InterPro"/>
</dbReference>
<evidence type="ECO:0000256" key="3">
    <source>
        <dbReference type="ARBA" id="ARBA00023004"/>
    </source>
</evidence>
<dbReference type="AlphaFoldDB" id="F0SXP5"/>
<dbReference type="InterPro" id="IPR017941">
    <property type="entry name" value="Rieske_2Fe-2S"/>
</dbReference>
<dbReference type="eggNOG" id="COG0665">
    <property type="taxonomic scope" value="Bacteria"/>
</dbReference>
<feature type="domain" description="Rieske" evidence="6">
    <location>
        <begin position="430"/>
        <end position="512"/>
    </location>
</feature>
<dbReference type="PANTHER" id="PTHR13847">
    <property type="entry name" value="SARCOSINE DEHYDROGENASE-RELATED"/>
    <property type="match status" value="1"/>
</dbReference>
<dbReference type="InterPro" id="IPR005805">
    <property type="entry name" value="Rieske_Fe-S_prot_C"/>
</dbReference>
<dbReference type="FunFam" id="2.102.10.10:FF:000014">
    <property type="entry name" value="Oxidoreductase, FAD dependent"/>
    <property type="match status" value="1"/>
</dbReference>
<dbReference type="GO" id="GO:0051537">
    <property type="term" value="F:2 iron, 2 sulfur cluster binding"/>
    <property type="evidence" value="ECO:0007669"/>
    <property type="project" value="UniProtKB-KW"/>
</dbReference>
<dbReference type="GO" id="GO:0004497">
    <property type="term" value="F:monooxygenase activity"/>
    <property type="evidence" value="ECO:0007669"/>
    <property type="project" value="UniProtKB-ARBA"/>
</dbReference>
<keyword evidence="4" id="KW-0411">Iron-sulfur</keyword>
<dbReference type="GO" id="GO:0005737">
    <property type="term" value="C:cytoplasm"/>
    <property type="evidence" value="ECO:0007669"/>
    <property type="project" value="TreeGrafter"/>
</dbReference>
<dbReference type="Gene3D" id="3.50.50.60">
    <property type="entry name" value="FAD/NAD(P)-binding domain"/>
    <property type="match status" value="1"/>
</dbReference>
<accession>F0SXP5</accession>
<name>F0SXP5_SYNGF</name>
<evidence type="ECO:0000256" key="2">
    <source>
        <dbReference type="ARBA" id="ARBA00022723"/>
    </source>
</evidence>
<dbReference type="SUPFAM" id="SSF51971">
    <property type="entry name" value="Nucleotide-binding domain"/>
    <property type="match status" value="1"/>
</dbReference>
<dbReference type="PRINTS" id="PR00162">
    <property type="entry name" value="RIESKE"/>
</dbReference>